<keyword evidence="4" id="KW-0245">EGF-like domain</keyword>
<dbReference type="Gene3D" id="2.10.25.10">
    <property type="entry name" value="Laminin"/>
    <property type="match status" value="1"/>
</dbReference>
<feature type="region of interest" description="Disordered" evidence="5">
    <location>
        <begin position="2433"/>
        <end position="2455"/>
    </location>
</feature>
<dbReference type="PROSITE" id="PS00022">
    <property type="entry name" value="EGF_1"/>
    <property type="match status" value="2"/>
</dbReference>
<dbReference type="Gene3D" id="2.60.120.290">
    <property type="entry name" value="Spermadhesin, CUB domain"/>
    <property type="match status" value="6"/>
</dbReference>
<feature type="compositionally biased region" description="Basic and acidic residues" evidence="5">
    <location>
        <begin position="2147"/>
        <end position="2156"/>
    </location>
</feature>
<feature type="domain" description="C-type lectin" evidence="9">
    <location>
        <begin position="844"/>
        <end position="969"/>
    </location>
</feature>
<proteinExistence type="predicted"/>
<dbReference type="PANTHER" id="PTHR24251">
    <property type="entry name" value="OVOCHYMASE-RELATED"/>
    <property type="match status" value="1"/>
</dbReference>
<evidence type="ECO:0000313" key="11">
    <source>
        <dbReference type="RefSeq" id="XP_022244881.1"/>
    </source>
</evidence>
<dbReference type="SMART" id="SM00042">
    <property type="entry name" value="CUB"/>
    <property type="match status" value="5"/>
</dbReference>
<dbReference type="CDD" id="cd00041">
    <property type="entry name" value="CUB"/>
    <property type="match status" value="5"/>
</dbReference>
<dbReference type="Pfam" id="PF00431">
    <property type="entry name" value="CUB"/>
    <property type="match status" value="5"/>
</dbReference>
<dbReference type="RefSeq" id="XP_022244881.1">
    <property type="nucleotide sequence ID" value="XM_022389173.1"/>
</dbReference>
<feature type="domain" description="CUB" evidence="7">
    <location>
        <begin position="293"/>
        <end position="409"/>
    </location>
</feature>
<feature type="compositionally biased region" description="Polar residues" evidence="5">
    <location>
        <begin position="2298"/>
        <end position="2322"/>
    </location>
</feature>
<dbReference type="Gene3D" id="3.10.100.10">
    <property type="entry name" value="Mannose-Binding Protein A, subunit A"/>
    <property type="match status" value="2"/>
</dbReference>
<feature type="compositionally biased region" description="Basic and acidic residues" evidence="5">
    <location>
        <begin position="2119"/>
        <end position="2132"/>
    </location>
</feature>
<sequence length="2455" mass="277729">MFTILLWTVLCVVHGGHSDRIGKKAHEQVLLTPGQILTGNISNFHCEELYALMNKNVSEATEESIQISLSHPFLDISQGLVAGVVYDVQLTSSENAELPLVVTSFPPGNFTAYPSSAVPCIQPNRSLPSIVLLTLKTKLNLKWLLPLNTSEDIIRLKIVHHELGDHWMLSRSWRSRRSECFKRIPSQKQSLTSEDLSSHIRNCTVYKVFIDPYPSSRASFQLLNLTSPATHSDWLRLTVEGENSSEHIVSATNRYKNEPFFVAIGCYFLLTVYMCEDCRFWAVFSPLDNAENCNVSVDALQGILTSPNFPEKYLPGKDYFYHIKAPPGYKIFLTVVEIDLYSTNAQRQCAQDYVRVFPLEQKKEVFLCGNSSNLSMNKLLESQHETLNVHFRTKGMTQGKGFLLKFRSSKQCRNVTITQQNGTICSQDYPYAFVSKQSCLYAFYVPFGYEIDLEFSFLETSSSTVKSEQGCLEEFIEISSLDRVVRLCGRQDEQVTQDLRFRSGSYNMNITVNLNAITTSVNEARGFCVNFHAIPLTQNNTFCEYPWTVKGSYCYQLLDQYMNWQSAKNRCISLGGHLATISTDDIQSFLETLIKTSSLYGHAHAFWIGASDIEHENCYTWEDGLIFRHSNWFPGWSQHNNYNSQPSDDGLSSQDCVEMRDLYRYPSKGEGQTDNFYWNDRNCEVKNPFICQRPKPGVHIETFNTEDCNETFFLDANHPHDIISSPGYPEYYPDLIECYYEIRAPNPKKINLEFTDFLLEDHESCNYDYLEIQDGDNAQAASRHCGDYRQKLKLLRHLSSTNQLKLKFLSDFSYSNRGFRAEVRLWNDNVSPSAQCDSKIFHLFGNQCYLLASYPEVSWHTARQICAESEARLATIYTLEEKRFVNYLIQSTEAFRSGLLYWVGGVKEIGTKTWHWVDGQHINQSELTEHNRSETSTECLALQWLHRDDVGDLYLVPSKCHQPGRYICKKNAVVLPESLNKTFGGTNGTIVSVNFPNHYVNNLHYTVIIKGGPLTRIYLQFEHLDIEKQDQCMYDYISLQSDLDGPETRFCGQHQNDLNRFFFYSDNNTAYLTFHSDFSITSTGFQATWKAIDVSVCVKVQQISVTHKTTYTSLNYPEGYLPNLHCVAKFRTPESAIILTFYDFDVGLSQADGRCRKDYLKVTLESGRLRRSLNLCGNSSLVPPGYQVLSYDNSLTVELFTNKHGGRGFNVTLETLLLSGNGRQVKTMLNISSNWNGILRSMNYPHSPPESINYTQQIVTVLGTYLILYFPKAFWSEGGCDSNFLVVRDIYKERDSVRTLCFESNDLETSSEFQFQSVFNSIHLDFWTTNNATRWRPFTIDYKVILDSYILNKSLRLNSSRSLDGCFCENGGSCVEVLEGRFKCQCTGHFTGLFCHLPWCSLNPCRNYGTCSATNDGYKCSCTEEFTGDHCDQAVTPCNPNPCGKHGDCSVVNNTFFCRCHVWYEGPRCSRYVFRIIYKPLSKRMLEEPFWLGLITVSAVLFVILLVYCIKRKFADKIEKFFVEEIERSKNYPSPVGTRYSLSSNQASLTPVATSPQPCSKSFLNRIRKHSIRSVRNNHHSPSDKDQARTFSFDDILKRSFSSRKQSYKASESEKNEVETSRIIASLVHSNQSSKNRRMSLDDFIKMNGKKIRLNTTKDENQGYMSDMSTKSEDVAETSFIGKLSPRFPHYSAPSFTEFHSIKEQSFEQASSSDSLSCDVKMGETKVEISLSPQQASGQSDCESIEDKPTREVPSIPVPQVDSFSEPQKPVKDNDICKTQTITNDEIPYQINPSTENTELSNNTPVIPNVLLEVSSPVDANPLPIDDAATEADDISEINLPTPPSTASPKQELLEFPIPEKHSFELSTPKILITANLSSCDSEETSPPQTPNTKPPLMNYLSPLTAMCPSSDRTISESNLSTSGYSSLSSPGMSRCNSSSPLAEELEVSTKKLYLPQKASHLLSPSLLATKCENAFQFPPQQIYSCLQVPHQRDPSWFPERRASVGGALFPPPKDIGHFLGRKLSKRISYQTTSTEDSIDDEGIVLDTIDVKIKQGEVTSAKELEKFVAFEKYQKMERDNASNKQNRKPSPLSLQIPDISTPCSTEKHRFGGRNSPKPKKGDRSRKLSDRGRSSACSSPSVTPVNERLPECQEGKLPRNLSKTSMGSQAMSSSDDDLDSHGPRHKSPRRPYKRHETQSSPSLRHHKATSPTSPRSKSLTQDPSHEFGDKSSRKSNRTAFSSSSESILSTADDNFTTDYSTDGEKLRQKLGLSSVVLQTPEKVREKFLIVREDITTRGPVTSESQGLVSSPTRSRARQQSWALQRQRSQPEQSRRRRELVSLDSIESSIPSDSDDELKPEKLTQPVSPIPTKGNQTVHAALRRQEALIEDDGSEDSISETTVLLKKPLSPSAVLVNTMKDATILIDPNTESFQNSFGSRTDHLIVPQENDSRQGQV</sequence>
<organism evidence="10 11">
    <name type="scientific">Limulus polyphemus</name>
    <name type="common">Atlantic horseshoe crab</name>
    <dbReference type="NCBI Taxonomy" id="6850"/>
    <lineage>
        <taxon>Eukaryota</taxon>
        <taxon>Metazoa</taxon>
        <taxon>Ecdysozoa</taxon>
        <taxon>Arthropoda</taxon>
        <taxon>Chelicerata</taxon>
        <taxon>Merostomata</taxon>
        <taxon>Xiphosura</taxon>
        <taxon>Limulidae</taxon>
        <taxon>Limulus</taxon>
    </lineage>
</organism>
<feature type="region of interest" description="Disordered" evidence="5">
    <location>
        <begin position="2298"/>
        <end position="2374"/>
    </location>
</feature>
<feature type="compositionally biased region" description="Polar residues" evidence="5">
    <location>
        <begin position="2208"/>
        <end position="2221"/>
    </location>
</feature>
<dbReference type="SUPFAM" id="SSF56436">
    <property type="entry name" value="C-type lectin-like"/>
    <property type="match status" value="2"/>
</dbReference>
<dbReference type="InterPro" id="IPR016186">
    <property type="entry name" value="C-type_lectin-like/link_sf"/>
</dbReference>
<feature type="disulfide bond" evidence="4">
    <location>
        <begin position="1460"/>
        <end position="1469"/>
    </location>
</feature>
<dbReference type="GeneID" id="111086422"/>
<dbReference type="CDD" id="cd00037">
    <property type="entry name" value="CLECT"/>
    <property type="match status" value="2"/>
</dbReference>
<keyword evidence="10" id="KW-1185">Reference proteome</keyword>
<dbReference type="RefSeq" id="XP_022244882.1">
    <property type="nucleotide sequence ID" value="XM_022389174.1"/>
</dbReference>
<feature type="domain" description="CUB" evidence="7">
    <location>
        <begin position="1097"/>
        <end position="1216"/>
    </location>
</feature>
<evidence type="ECO:0000256" key="2">
    <source>
        <dbReference type="ARBA" id="ARBA00023157"/>
    </source>
</evidence>
<evidence type="ECO:0000256" key="6">
    <source>
        <dbReference type="SAM" id="SignalP"/>
    </source>
</evidence>
<evidence type="ECO:0000256" key="5">
    <source>
        <dbReference type="SAM" id="MobiDB-lite"/>
    </source>
</evidence>
<keyword evidence="2 4" id="KW-1015">Disulfide bond</keyword>
<keyword evidence="6" id="KW-0732">Signal</keyword>
<feature type="domain" description="CUB" evidence="7">
    <location>
        <begin position="708"/>
        <end position="826"/>
    </location>
</feature>
<evidence type="ECO:0000259" key="9">
    <source>
        <dbReference type="PROSITE" id="PS50041"/>
    </source>
</evidence>
<comment type="caution">
    <text evidence="4">Lacks conserved residue(s) required for the propagation of feature annotation.</text>
</comment>
<feature type="domain" description="C-type lectin" evidence="9">
    <location>
        <begin position="550"/>
        <end position="692"/>
    </location>
</feature>
<feature type="region of interest" description="Disordered" evidence="5">
    <location>
        <begin position="2077"/>
        <end position="2255"/>
    </location>
</feature>
<dbReference type="InterPro" id="IPR000742">
    <property type="entry name" value="EGF"/>
</dbReference>
<dbReference type="SUPFAM" id="SSF49854">
    <property type="entry name" value="Spermadhesin, CUB domain"/>
    <property type="match status" value="6"/>
</dbReference>
<dbReference type="PROSITE" id="PS50041">
    <property type="entry name" value="C_TYPE_LECTIN_2"/>
    <property type="match status" value="2"/>
</dbReference>
<feature type="compositionally biased region" description="Basic residues" evidence="5">
    <location>
        <begin position="2182"/>
        <end position="2192"/>
    </location>
</feature>
<feature type="domain" description="EGF-like" evidence="8">
    <location>
        <begin position="1362"/>
        <end position="1393"/>
    </location>
</feature>
<evidence type="ECO:0000313" key="10">
    <source>
        <dbReference type="Proteomes" id="UP000694941"/>
    </source>
</evidence>
<feature type="domain" description="EGF-like" evidence="8">
    <location>
        <begin position="1434"/>
        <end position="1470"/>
    </location>
</feature>
<accession>A0ABM1SMM5</accession>
<feature type="compositionally biased region" description="Polar residues" evidence="5">
    <location>
        <begin position="2134"/>
        <end position="2143"/>
    </location>
</feature>
<feature type="compositionally biased region" description="Polar residues" evidence="5">
    <location>
        <begin position="2160"/>
        <end position="2172"/>
    </location>
</feature>
<dbReference type="PROSITE" id="PS01180">
    <property type="entry name" value="CUB"/>
    <property type="match status" value="6"/>
</dbReference>
<keyword evidence="1" id="KW-0677">Repeat</keyword>
<dbReference type="SMART" id="SM00181">
    <property type="entry name" value="EGF"/>
    <property type="match status" value="3"/>
</dbReference>
<dbReference type="SMART" id="SM00034">
    <property type="entry name" value="CLECT"/>
    <property type="match status" value="2"/>
</dbReference>
<feature type="domain" description="EGF-like" evidence="8">
    <location>
        <begin position="1396"/>
        <end position="1432"/>
    </location>
</feature>
<reference evidence="11 12" key="1">
    <citation type="submission" date="2025-05" db="UniProtKB">
        <authorList>
            <consortium name="RefSeq"/>
        </authorList>
    </citation>
    <scope>IDENTIFICATION</scope>
    <source>
        <tissue evidence="11 12">Muscle</tissue>
    </source>
</reference>
<feature type="chain" id="PRO_5045023171" evidence="6">
    <location>
        <begin position="19"/>
        <end position="2455"/>
    </location>
</feature>
<dbReference type="InterPro" id="IPR016187">
    <property type="entry name" value="CTDL_fold"/>
</dbReference>
<feature type="compositionally biased region" description="Low complexity" evidence="5">
    <location>
        <begin position="1916"/>
        <end position="1934"/>
    </location>
</feature>
<feature type="disulfide bond" evidence="3">
    <location>
        <begin position="471"/>
        <end position="488"/>
    </location>
</feature>
<feature type="compositionally biased region" description="Low complexity" evidence="5">
    <location>
        <begin position="2340"/>
        <end position="2350"/>
    </location>
</feature>
<protein>
    <submittedName>
        <fullName evidence="11 12">Uncharacterized protein LOC111086422 isoform X1</fullName>
    </submittedName>
</protein>
<dbReference type="CDD" id="cd00054">
    <property type="entry name" value="EGF_CA"/>
    <property type="match status" value="2"/>
</dbReference>
<name>A0ABM1SMM5_LIMPO</name>
<dbReference type="Pfam" id="PF00059">
    <property type="entry name" value="Lectin_C"/>
    <property type="match status" value="2"/>
</dbReference>
<dbReference type="InterPro" id="IPR000859">
    <property type="entry name" value="CUB_dom"/>
</dbReference>
<evidence type="ECO:0000256" key="1">
    <source>
        <dbReference type="ARBA" id="ARBA00022737"/>
    </source>
</evidence>
<dbReference type="InterPro" id="IPR035914">
    <property type="entry name" value="Sperma_CUB_dom_sf"/>
</dbReference>
<dbReference type="InterPro" id="IPR001304">
    <property type="entry name" value="C-type_lectin-like"/>
</dbReference>
<dbReference type="PROSITE" id="PS50026">
    <property type="entry name" value="EGF_3"/>
    <property type="match status" value="3"/>
</dbReference>
<feature type="domain" description="CUB" evidence="7">
    <location>
        <begin position="968"/>
        <end position="1092"/>
    </location>
</feature>
<feature type="signal peptide" evidence="6">
    <location>
        <begin position="1"/>
        <end position="18"/>
    </location>
</feature>
<feature type="disulfide bond" evidence="3">
    <location>
        <begin position="412"/>
        <end position="439"/>
    </location>
</feature>
<feature type="domain" description="CUB" evidence="7">
    <location>
        <begin position="412"/>
        <end position="534"/>
    </location>
</feature>
<evidence type="ECO:0000259" key="8">
    <source>
        <dbReference type="PROSITE" id="PS50026"/>
    </source>
</evidence>
<evidence type="ECO:0000256" key="4">
    <source>
        <dbReference type="PROSITE-ProRule" id="PRU00076"/>
    </source>
</evidence>
<evidence type="ECO:0000259" key="7">
    <source>
        <dbReference type="PROSITE" id="PS01180"/>
    </source>
</evidence>
<feature type="compositionally biased region" description="Basic and acidic residues" evidence="5">
    <location>
        <begin position="2222"/>
        <end position="2231"/>
    </location>
</feature>
<evidence type="ECO:0000256" key="3">
    <source>
        <dbReference type="PROSITE-ProRule" id="PRU00059"/>
    </source>
</evidence>
<feature type="region of interest" description="Disordered" evidence="5">
    <location>
        <begin position="1911"/>
        <end position="1939"/>
    </location>
</feature>
<feature type="disulfide bond" evidence="4">
    <location>
        <begin position="1422"/>
        <end position="1431"/>
    </location>
</feature>
<gene>
    <name evidence="11 12" type="primary">LOC111086422</name>
</gene>
<evidence type="ECO:0000313" key="12">
    <source>
        <dbReference type="RefSeq" id="XP_022244882.1"/>
    </source>
</evidence>
<feature type="compositionally biased region" description="Polar residues" evidence="5">
    <location>
        <begin position="2236"/>
        <end position="2255"/>
    </location>
</feature>
<dbReference type="Proteomes" id="UP000694941">
    <property type="component" value="Unplaced"/>
</dbReference>
<feature type="region of interest" description="Disordered" evidence="5">
    <location>
        <begin position="1730"/>
        <end position="1772"/>
    </location>
</feature>
<feature type="domain" description="CUB" evidence="7">
    <location>
        <begin position="1221"/>
        <end position="1345"/>
    </location>
</feature>
<feature type="compositionally biased region" description="Polar residues" evidence="5">
    <location>
        <begin position="1731"/>
        <end position="1742"/>
    </location>
</feature>
<dbReference type="SUPFAM" id="SSF57196">
    <property type="entry name" value="EGF/Laminin"/>
    <property type="match status" value="2"/>
</dbReference>